<name>A0AAV4D0N3_9GAST</name>
<organism evidence="11 12">
    <name type="scientific">Plakobranchus ocellatus</name>
    <dbReference type="NCBI Taxonomy" id="259542"/>
    <lineage>
        <taxon>Eukaryota</taxon>
        <taxon>Metazoa</taxon>
        <taxon>Spiralia</taxon>
        <taxon>Lophotrochozoa</taxon>
        <taxon>Mollusca</taxon>
        <taxon>Gastropoda</taxon>
        <taxon>Heterobranchia</taxon>
        <taxon>Euthyneura</taxon>
        <taxon>Panpulmonata</taxon>
        <taxon>Sacoglossa</taxon>
        <taxon>Placobranchoidea</taxon>
        <taxon>Plakobranchidae</taxon>
        <taxon>Plakobranchus</taxon>
    </lineage>
</organism>
<keyword evidence="5" id="KW-0272">Extracellular matrix</keyword>
<keyword evidence="4" id="KW-0964">Secreted</keyword>
<dbReference type="InterPro" id="IPR005817">
    <property type="entry name" value="Wnt"/>
</dbReference>
<evidence type="ECO:0000313" key="12">
    <source>
        <dbReference type="Proteomes" id="UP000735302"/>
    </source>
</evidence>
<dbReference type="Pfam" id="PF00110">
    <property type="entry name" value="wnt"/>
    <property type="match status" value="1"/>
</dbReference>
<protein>
    <recommendedName>
        <fullName evidence="10">Protein Wnt</fullName>
    </recommendedName>
</protein>
<reference evidence="11 12" key="1">
    <citation type="journal article" date="2021" name="Elife">
        <title>Chloroplast acquisition without the gene transfer in kleptoplastic sea slugs, Plakobranchus ocellatus.</title>
        <authorList>
            <person name="Maeda T."/>
            <person name="Takahashi S."/>
            <person name="Yoshida T."/>
            <person name="Shimamura S."/>
            <person name="Takaki Y."/>
            <person name="Nagai Y."/>
            <person name="Toyoda A."/>
            <person name="Suzuki Y."/>
            <person name="Arimoto A."/>
            <person name="Ishii H."/>
            <person name="Satoh N."/>
            <person name="Nishiyama T."/>
            <person name="Hasebe M."/>
            <person name="Maruyama T."/>
            <person name="Minagawa J."/>
            <person name="Obokata J."/>
            <person name="Shigenobu S."/>
        </authorList>
    </citation>
    <scope>NUCLEOTIDE SEQUENCE [LARGE SCALE GENOMIC DNA]</scope>
</reference>
<dbReference type="GO" id="GO:0005615">
    <property type="term" value="C:extracellular space"/>
    <property type="evidence" value="ECO:0007669"/>
    <property type="project" value="TreeGrafter"/>
</dbReference>
<evidence type="ECO:0000256" key="5">
    <source>
        <dbReference type="ARBA" id="ARBA00022530"/>
    </source>
</evidence>
<sequence>MLLIKLLRTNESPKNVFDDKINNGRAVGSPLAVVDSSTICRKTRRLAGRQRKICRREPEIVAQVAQGARLALIECQWQFQSRKWNCSTAKRSLSRILRRSE</sequence>
<comment type="function">
    <text evidence="10">Ligand for members of the frizzled family of seven transmembrane receptors.</text>
</comment>
<dbReference type="GO" id="GO:0005109">
    <property type="term" value="F:frizzled binding"/>
    <property type="evidence" value="ECO:0007669"/>
    <property type="project" value="TreeGrafter"/>
</dbReference>
<evidence type="ECO:0000256" key="9">
    <source>
        <dbReference type="ARBA" id="ARBA00023288"/>
    </source>
</evidence>
<evidence type="ECO:0000256" key="4">
    <source>
        <dbReference type="ARBA" id="ARBA00022525"/>
    </source>
</evidence>
<evidence type="ECO:0000256" key="10">
    <source>
        <dbReference type="RuleBase" id="RU003500"/>
    </source>
</evidence>
<keyword evidence="3 10" id="KW-0217">Developmental protein</keyword>
<keyword evidence="8" id="KW-0325">Glycoprotein</keyword>
<keyword evidence="7" id="KW-1015">Disulfide bond</keyword>
<evidence type="ECO:0000313" key="11">
    <source>
        <dbReference type="EMBL" id="GFO37625.1"/>
    </source>
</evidence>
<comment type="subcellular location">
    <subcellularLocation>
        <location evidence="1 10">Secreted</location>
        <location evidence="1 10">Extracellular space</location>
        <location evidence="1 10">Extracellular matrix</location>
    </subcellularLocation>
</comment>
<gene>
    <name evidence="11" type="ORF">PoB_006413000</name>
</gene>
<dbReference type="AlphaFoldDB" id="A0AAV4D0N3"/>
<proteinExistence type="inferred from homology"/>
<dbReference type="GO" id="GO:0060070">
    <property type="term" value="P:canonical Wnt signaling pathway"/>
    <property type="evidence" value="ECO:0007669"/>
    <property type="project" value="TreeGrafter"/>
</dbReference>
<dbReference type="GO" id="GO:0005125">
    <property type="term" value="F:cytokine activity"/>
    <property type="evidence" value="ECO:0007669"/>
    <property type="project" value="TreeGrafter"/>
</dbReference>
<dbReference type="Proteomes" id="UP000735302">
    <property type="component" value="Unassembled WGS sequence"/>
</dbReference>
<dbReference type="GO" id="GO:0045165">
    <property type="term" value="P:cell fate commitment"/>
    <property type="evidence" value="ECO:0007669"/>
    <property type="project" value="TreeGrafter"/>
</dbReference>
<keyword evidence="9" id="KW-0449">Lipoprotein</keyword>
<dbReference type="PANTHER" id="PTHR12027:SF72">
    <property type="entry name" value="PROTEIN WNT-6"/>
    <property type="match status" value="1"/>
</dbReference>
<accession>A0AAV4D0N3</accession>
<comment type="similarity">
    <text evidence="2 10">Belongs to the Wnt family.</text>
</comment>
<evidence type="ECO:0000256" key="2">
    <source>
        <dbReference type="ARBA" id="ARBA00005683"/>
    </source>
</evidence>
<keyword evidence="12" id="KW-1185">Reference proteome</keyword>
<evidence type="ECO:0000256" key="1">
    <source>
        <dbReference type="ARBA" id="ARBA00004498"/>
    </source>
</evidence>
<evidence type="ECO:0000256" key="7">
    <source>
        <dbReference type="ARBA" id="ARBA00023157"/>
    </source>
</evidence>
<dbReference type="GO" id="GO:0030182">
    <property type="term" value="P:neuron differentiation"/>
    <property type="evidence" value="ECO:0007669"/>
    <property type="project" value="TreeGrafter"/>
</dbReference>
<evidence type="ECO:0000256" key="8">
    <source>
        <dbReference type="ARBA" id="ARBA00023180"/>
    </source>
</evidence>
<comment type="caution">
    <text evidence="11">The sequence shown here is derived from an EMBL/GenBank/DDBJ whole genome shotgun (WGS) entry which is preliminary data.</text>
</comment>
<keyword evidence="6 10" id="KW-0879">Wnt signaling pathway</keyword>
<evidence type="ECO:0000256" key="6">
    <source>
        <dbReference type="ARBA" id="ARBA00022687"/>
    </source>
</evidence>
<evidence type="ECO:0000256" key="3">
    <source>
        <dbReference type="ARBA" id="ARBA00022473"/>
    </source>
</evidence>
<dbReference type="EMBL" id="BLXT01007282">
    <property type="protein sequence ID" value="GFO37625.1"/>
    <property type="molecule type" value="Genomic_DNA"/>
</dbReference>
<dbReference type="PANTHER" id="PTHR12027">
    <property type="entry name" value="WNT RELATED"/>
    <property type="match status" value="1"/>
</dbReference>